<dbReference type="InterPro" id="IPR038765">
    <property type="entry name" value="Papain-like_cys_pep_sf"/>
</dbReference>
<keyword evidence="5" id="KW-1185">Reference proteome</keyword>
<accession>A0A0V7ZNP4</accession>
<dbReference type="AlphaFoldDB" id="A0A0V7ZNP4"/>
<organism evidence="4 5">
    <name type="scientific">Mastigocoleus testarum BC008</name>
    <dbReference type="NCBI Taxonomy" id="371196"/>
    <lineage>
        <taxon>Bacteria</taxon>
        <taxon>Bacillati</taxon>
        <taxon>Cyanobacteriota</taxon>
        <taxon>Cyanophyceae</taxon>
        <taxon>Nostocales</taxon>
        <taxon>Hapalosiphonaceae</taxon>
        <taxon>Mastigocoleus</taxon>
    </lineage>
</organism>
<dbReference type="InterPro" id="IPR002931">
    <property type="entry name" value="Transglutaminase-like"/>
</dbReference>
<protein>
    <recommendedName>
        <fullName evidence="6">Transglutaminase</fullName>
    </recommendedName>
</protein>
<evidence type="ECO:0000259" key="2">
    <source>
        <dbReference type="Pfam" id="PF12969"/>
    </source>
</evidence>
<sequence length="656" mass="75612">MKLKKNIFIFAIAFLVILFLNLLPNISYSSDLKSINRSQGYKSPIKTSPDTQYIGNNTQSNLQLDRDVIENVRIDNYENKYLINSDYTYTRLVTQRVTFLTKQGIENWRRDFVDYSPDTQSAELIEAYVVQPNGEKIRVTDENIFNRSSATHVPGFNNNLRISVVFPRLVIGSQALVKWKMIQKKPSTVGLSYIESPTFSQPTVKQSIEIKLPKSLKLNWKKRGKYTVTDTYDGDNRIIKAVITNQQGRKVENLMVSVWDFDSIFMFSNLDSWEEIGRNIWDKWRVRVVITPEIKKLAFQITKDKEGIEAAKSIYNWVAQNIKYLGVYLNESSGYVPHTATAILHNGYGDCKDYVLLMHTLLKAVNIKSSPAMINSDNIYKALPLPTPWQFNHVIIYLPDYNIFADPTNIYSSFRDLDNYLSNKFVVLLTEKGLTKYTPKSSPQKNRYEMKALIKINKDATIDGQSELKFFGNLSSEPRQYFASDTPKQLAEKILANTREAGTGIIETSNLNNLDLPVTVKGKWISPHAVEIEDKIYFSTPVGISKISPAWLRTYITFGKRHYPFVAWVGNYNWEYKINIPSGYKIVRKPKDRNFSNTTGSYKSIYEQGDGYILVKRNLVINKNVYRAEEYPDFQELIYKPIHDTRSVIVLEKLPV</sequence>
<dbReference type="InterPro" id="IPR024618">
    <property type="entry name" value="DUF3857"/>
</dbReference>
<dbReference type="OrthoDB" id="581213at2"/>
<dbReference type="SUPFAM" id="SSF54001">
    <property type="entry name" value="Cysteine proteinases"/>
    <property type="match status" value="1"/>
</dbReference>
<proteinExistence type="predicted"/>
<evidence type="ECO:0000259" key="1">
    <source>
        <dbReference type="Pfam" id="PF01841"/>
    </source>
</evidence>
<dbReference type="Gene3D" id="2.60.40.3140">
    <property type="match status" value="1"/>
</dbReference>
<evidence type="ECO:0000259" key="3">
    <source>
        <dbReference type="Pfam" id="PF12970"/>
    </source>
</evidence>
<dbReference type="EMBL" id="LMTZ01000098">
    <property type="protein sequence ID" value="KST66205.1"/>
    <property type="molecule type" value="Genomic_DNA"/>
</dbReference>
<dbReference type="Pfam" id="PF12969">
    <property type="entry name" value="DUF3857"/>
    <property type="match status" value="1"/>
</dbReference>
<feature type="domain" description="DUF3858" evidence="3">
    <location>
        <begin position="573"/>
        <end position="649"/>
    </location>
</feature>
<feature type="domain" description="DUF3857" evidence="2">
    <location>
        <begin position="86"/>
        <end position="239"/>
    </location>
</feature>
<dbReference type="Pfam" id="PF01841">
    <property type="entry name" value="Transglut_core"/>
    <property type="match status" value="1"/>
</dbReference>
<evidence type="ECO:0000313" key="5">
    <source>
        <dbReference type="Proteomes" id="UP000053372"/>
    </source>
</evidence>
<dbReference type="InterPro" id="IPR024544">
    <property type="entry name" value="DUF3858"/>
</dbReference>
<dbReference type="Gene3D" id="2.60.120.1130">
    <property type="match status" value="1"/>
</dbReference>
<dbReference type="Gene3D" id="3.10.620.30">
    <property type="match status" value="1"/>
</dbReference>
<reference evidence="4 5" key="1">
    <citation type="journal article" date="2015" name="Genome Announc.">
        <title>Draft Genome of the Euendolithic (true boring) Cyanobacterium Mastigocoleus testarum strain BC008.</title>
        <authorList>
            <person name="Guida B.S."/>
            <person name="Garcia-Pichel F."/>
        </authorList>
    </citation>
    <scope>NUCLEOTIDE SEQUENCE [LARGE SCALE GENOMIC DNA]</scope>
    <source>
        <strain evidence="4 5">BC008</strain>
    </source>
</reference>
<gene>
    <name evidence="4" type="ORF">BC008_24850</name>
</gene>
<dbReference type="Pfam" id="PF12970">
    <property type="entry name" value="DUF3858"/>
    <property type="match status" value="1"/>
</dbReference>
<dbReference type="Proteomes" id="UP000053372">
    <property type="component" value="Unassembled WGS sequence"/>
</dbReference>
<feature type="domain" description="Transglutaminase-like" evidence="1">
    <location>
        <begin position="296"/>
        <end position="369"/>
    </location>
</feature>
<evidence type="ECO:0000313" key="4">
    <source>
        <dbReference type="EMBL" id="KST66205.1"/>
    </source>
</evidence>
<dbReference type="RefSeq" id="WP_027845793.1">
    <property type="nucleotide sequence ID" value="NZ_LMTZ01000098.1"/>
</dbReference>
<comment type="caution">
    <text evidence="4">The sequence shown here is derived from an EMBL/GenBank/DDBJ whole genome shotgun (WGS) entry which is preliminary data.</text>
</comment>
<name>A0A0V7ZNP4_9CYAN</name>
<evidence type="ECO:0008006" key="6">
    <source>
        <dbReference type="Google" id="ProtNLM"/>
    </source>
</evidence>